<dbReference type="RefSeq" id="XP_038984416.1">
    <property type="nucleotide sequence ID" value="XM_039128488.1"/>
</dbReference>
<sequence>MSEPRPLQTLPPDNTFQSPLLNPNPNPSTSRSPASQPWQKVARAWLSTMPKNHNPTAGEIDSWIDSNQGGLPEDFRSLPRPELHRWLLSLHNRAPSLHQVEASGRVDFPYRFQRTDLWAASLQMVGIAG</sequence>
<gene>
    <name evidence="3" type="primary">LOC120111431</name>
</gene>
<dbReference type="OrthoDB" id="1886825at2759"/>
<dbReference type="AlphaFoldDB" id="A0A8B9ACJ5"/>
<organism evidence="2 3">
    <name type="scientific">Phoenix dactylifera</name>
    <name type="common">Date palm</name>
    <dbReference type="NCBI Taxonomy" id="42345"/>
    <lineage>
        <taxon>Eukaryota</taxon>
        <taxon>Viridiplantae</taxon>
        <taxon>Streptophyta</taxon>
        <taxon>Embryophyta</taxon>
        <taxon>Tracheophyta</taxon>
        <taxon>Spermatophyta</taxon>
        <taxon>Magnoliopsida</taxon>
        <taxon>Liliopsida</taxon>
        <taxon>Arecaceae</taxon>
        <taxon>Coryphoideae</taxon>
        <taxon>Phoeniceae</taxon>
        <taxon>Phoenix</taxon>
    </lineage>
</organism>
<accession>A0A8B9ACJ5</accession>
<evidence type="ECO:0000313" key="3">
    <source>
        <dbReference type="RefSeq" id="XP_038984416.1"/>
    </source>
</evidence>
<name>A0A8B9ACJ5_PHODC</name>
<reference evidence="2" key="1">
    <citation type="journal article" date="2019" name="Nat. Commun.">
        <title>Genome-wide association mapping of date palm fruit traits.</title>
        <authorList>
            <person name="Hazzouri K.M."/>
            <person name="Gros-Balthazard M."/>
            <person name="Flowers J.M."/>
            <person name="Copetti D."/>
            <person name="Lemansour A."/>
            <person name="Lebrun M."/>
            <person name="Masmoudi K."/>
            <person name="Ferrand S."/>
            <person name="Dhar M.I."/>
            <person name="Fresquez Z.A."/>
            <person name="Rosas U."/>
            <person name="Zhang J."/>
            <person name="Talag J."/>
            <person name="Lee S."/>
            <person name="Kudrna D."/>
            <person name="Powell R.F."/>
            <person name="Leitch I.J."/>
            <person name="Krueger R.R."/>
            <person name="Wing R.A."/>
            <person name="Amiri K.M.A."/>
            <person name="Purugganan M.D."/>
        </authorList>
    </citation>
    <scope>NUCLEOTIDE SEQUENCE [LARGE SCALE GENOMIC DNA]</scope>
    <source>
        <strain evidence="2">cv. Khalas</strain>
    </source>
</reference>
<dbReference type="KEGG" id="pda:120111431"/>
<feature type="compositionally biased region" description="Low complexity" evidence="1">
    <location>
        <begin position="18"/>
        <end position="35"/>
    </location>
</feature>
<evidence type="ECO:0000256" key="1">
    <source>
        <dbReference type="SAM" id="MobiDB-lite"/>
    </source>
</evidence>
<reference evidence="3" key="2">
    <citation type="submission" date="2025-08" db="UniProtKB">
        <authorList>
            <consortium name="RefSeq"/>
        </authorList>
    </citation>
    <scope>IDENTIFICATION</scope>
    <source>
        <tissue evidence="3">Young leaves</tissue>
    </source>
</reference>
<dbReference type="GeneID" id="120111431"/>
<keyword evidence="2" id="KW-1185">Reference proteome</keyword>
<dbReference type="Proteomes" id="UP000228380">
    <property type="component" value="Chromosome 7"/>
</dbReference>
<protein>
    <submittedName>
        <fullName evidence="3">Uncharacterized protein LOC120111431</fullName>
    </submittedName>
</protein>
<proteinExistence type="predicted"/>
<feature type="region of interest" description="Disordered" evidence="1">
    <location>
        <begin position="1"/>
        <end position="41"/>
    </location>
</feature>
<evidence type="ECO:0000313" key="2">
    <source>
        <dbReference type="Proteomes" id="UP000228380"/>
    </source>
</evidence>